<dbReference type="RefSeq" id="WP_142748308.1">
    <property type="nucleotide sequence ID" value="NZ_QKXQ01000735.1"/>
</dbReference>
<evidence type="ECO:0000313" key="2">
    <source>
        <dbReference type="EMBL" id="REH88641.1"/>
    </source>
</evidence>
<keyword evidence="1" id="KW-0812">Transmembrane</keyword>
<sequence length="62" mass="7060">MKSLAILMTTVALTMVTIANILNIVYIPVSNAVLIMFWIASLLILIITILLKQFYKSKYKKE</sequence>
<keyword evidence="1" id="KW-0472">Membrane</keyword>
<comment type="caution">
    <text evidence="2">The sequence shown here is derived from an EMBL/GenBank/DDBJ whole genome shotgun (WGS) entry which is preliminary data.</text>
</comment>
<protein>
    <submittedName>
        <fullName evidence="2">Uncharacterized protein</fullName>
    </submittedName>
</protein>
<feature type="transmembrane region" description="Helical" evidence="1">
    <location>
        <begin position="29"/>
        <end position="51"/>
    </location>
</feature>
<feature type="non-terminal residue" evidence="2">
    <location>
        <position position="62"/>
    </location>
</feature>
<evidence type="ECO:0000313" key="3">
    <source>
        <dbReference type="Proteomes" id="UP000256562"/>
    </source>
</evidence>
<proteinExistence type="predicted"/>
<evidence type="ECO:0000256" key="1">
    <source>
        <dbReference type="SAM" id="Phobius"/>
    </source>
</evidence>
<gene>
    <name evidence="2" type="ORF">DOS83_14025</name>
</gene>
<accession>A0A3E0IKJ3</accession>
<dbReference type="Proteomes" id="UP000256562">
    <property type="component" value="Unassembled WGS sequence"/>
</dbReference>
<dbReference type="AlphaFoldDB" id="A0A3E0IKJ3"/>
<reference evidence="2 3" key="1">
    <citation type="journal article" date="2018" name="Vet. Microbiol.">
        <title>Characterisation of Staphylococcus felis isolated from cats using whole genome sequencing.</title>
        <authorList>
            <person name="Worthing K."/>
            <person name="Pang S."/>
            <person name="Trott D.J."/>
            <person name="Abraham S."/>
            <person name="Coombs G.W."/>
            <person name="Jordan D."/>
            <person name="McIntyre L."/>
            <person name="Davies M.R."/>
            <person name="Norris J."/>
        </authorList>
    </citation>
    <scope>NUCLEOTIDE SEQUENCE [LARGE SCALE GENOMIC DNA]</scope>
    <source>
        <strain evidence="2 3">F9</strain>
    </source>
</reference>
<dbReference type="EMBL" id="QKXQ01000735">
    <property type="protein sequence ID" value="REH88641.1"/>
    <property type="molecule type" value="Genomic_DNA"/>
</dbReference>
<keyword evidence="1" id="KW-1133">Transmembrane helix</keyword>
<name>A0A3E0IKJ3_9STAP</name>
<organism evidence="2 3">
    <name type="scientific">Staphylococcus felis</name>
    <dbReference type="NCBI Taxonomy" id="46127"/>
    <lineage>
        <taxon>Bacteria</taxon>
        <taxon>Bacillati</taxon>
        <taxon>Bacillota</taxon>
        <taxon>Bacilli</taxon>
        <taxon>Bacillales</taxon>
        <taxon>Staphylococcaceae</taxon>
        <taxon>Staphylococcus</taxon>
    </lineage>
</organism>